<evidence type="ECO:0000256" key="2">
    <source>
        <dbReference type="ARBA" id="ARBA00023015"/>
    </source>
</evidence>
<reference evidence="7 8" key="1">
    <citation type="submission" date="2020-04" db="EMBL/GenBank/DDBJ databases">
        <title>Azohydromonas sp. isolated from soil.</title>
        <authorList>
            <person name="Dahal R.H."/>
        </authorList>
    </citation>
    <scope>NUCLEOTIDE SEQUENCE [LARGE SCALE GENOMIC DNA]</scope>
    <source>
        <strain evidence="7 8">G-1-1-14</strain>
    </source>
</reference>
<evidence type="ECO:0000313" key="7">
    <source>
        <dbReference type="EMBL" id="NML13961.1"/>
    </source>
</evidence>
<gene>
    <name evidence="7" type="ORF">HHL10_03060</name>
</gene>
<dbReference type="PANTHER" id="PTHR30204">
    <property type="entry name" value="REDOX-CYCLING DRUG-SENSING TRANSCRIPTIONAL ACTIVATOR SOXR"/>
    <property type="match status" value="1"/>
</dbReference>
<comment type="caution">
    <text evidence="7">The sequence shown here is derived from an EMBL/GenBank/DDBJ whole genome shotgun (WGS) entry which is preliminary data.</text>
</comment>
<dbReference type="Proteomes" id="UP000574067">
    <property type="component" value="Unassembled WGS sequence"/>
</dbReference>
<evidence type="ECO:0000256" key="1">
    <source>
        <dbReference type="ARBA" id="ARBA00022491"/>
    </source>
</evidence>
<dbReference type="SUPFAM" id="SSF46955">
    <property type="entry name" value="Putative DNA-binding domain"/>
    <property type="match status" value="1"/>
</dbReference>
<protein>
    <submittedName>
        <fullName evidence="7">MerR family transcriptional regulator</fullName>
    </submittedName>
</protein>
<dbReference type="InterPro" id="IPR047057">
    <property type="entry name" value="MerR_fam"/>
</dbReference>
<sequence length="395" mass="40846">MPRYRSGAVARMLRMPVATLRIWERRYNVASPATSPSGHRLYSAADVKRLALLRQLTALGHAIGSLAGLDLNALHQVAATHAGVLSAPRRAPLGLPAAEAPALAESRVDAAVAPLLPAVPRADEAALAGSALHAGAGVADGSGGPGRAEAPARPAPADGADVAGAVSSRAGASPAAPWRVLVVGAALARRLERAPLRQRLARPLEVVQVCETLEEAARAPALAAAEALLVQCAAPRPQDLPLLQAVAQGCGAQRMHLLYGFAASALCASFEAAGVALLRAPQDDRALATWLQGSCSPLELPLVVAPRRWDDAALADFAGLSSTISCECPRHVAELLMQLSSFEAYSAECAQRSPADAALHTYLGQVSGTARALFEQALERLATQEGLTLPGLTNR</sequence>
<dbReference type="SMART" id="SM00422">
    <property type="entry name" value="HTH_MERR"/>
    <property type="match status" value="1"/>
</dbReference>
<evidence type="ECO:0000313" key="8">
    <source>
        <dbReference type="Proteomes" id="UP000574067"/>
    </source>
</evidence>
<evidence type="ECO:0000256" key="5">
    <source>
        <dbReference type="SAM" id="MobiDB-lite"/>
    </source>
</evidence>
<accession>A0A848F7C0</accession>
<dbReference type="EMBL" id="JABBFW010000001">
    <property type="protein sequence ID" value="NML13961.1"/>
    <property type="molecule type" value="Genomic_DNA"/>
</dbReference>
<dbReference type="GO" id="GO:0003700">
    <property type="term" value="F:DNA-binding transcription factor activity"/>
    <property type="evidence" value="ECO:0007669"/>
    <property type="project" value="InterPro"/>
</dbReference>
<organism evidence="7 8">
    <name type="scientific">Azohydromonas caseinilytica</name>
    <dbReference type="NCBI Taxonomy" id="2728836"/>
    <lineage>
        <taxon>Bacteria</taxon>
        <taxon>Pseudomonadati</taxon>
        <taxon>Pseudomonadota</taxon>
        <taxon>Betaproteobacteria</taxon>
        <taxon>Burkholderiales</taxon>
        <taxon>Sphaerotilaceae</taxon>
        <taxon>Azohydromonas</taxon>
    </lineage>
</organism>
<dbReference type="Pfam" id="PF13411">
    <property type="entry name" value="MerR_1"/>
    <property type="match status" value="1"/>
</dbReference>
<keyword evidence="2" id="KW-0805">Transcription regulation</keyword>
<name>A0A848F7C0_9BURK</name>
<dbReference type="InterPro" id="IPR009061">
    <property type="entry name" value="DNA-bd_dom_put_sf"/>
</dbReference>
<evidence type="ECO:0000256" key="3">
    <source>
        <dbReference type="ARBA" id="ARBA00023125"/>
    </source>
</evidence>
<dbReference type="InterPro" id="IPR000551">
    <property type="entry name" value="MerR-type_HTH_dom"/>
</dbReference>
<evidence type="ECO:0000259" key="6">
    <source>
        <dbReference type="PROSITE" id="PS50937"/>
    </source>
</evidence>
<keyword evidence="4" id="KW-0804">Transcription</keyword>
<keyword evidence="8" id="KW-1185">Reference proteome</keyword>
<dbReference type="Gene3D" id="1.10.1660.10">
    <property type="match status" value="1"/>
</dbReference>
<feature type="region of interest" description="Disordered" evidence="5">
    <location>
        <begin position="138"/>
        <end position="162"/>
    </location>
</feature>
<proteinExistence type="predicted"/>
<dbReference type="PANTHER" id="PTHR30204:SF69">
    <property type="entry name" value="MERR-FAMILY TRANSCRIPTIONAL REGULATOR"/>
    <property type="match status" value="1"/>
</dbReference>
<dbReference type="GO" id="GO:0003677">
    <property type="term" value="F:DNA binding"/>
    <property type="evidence" value="ECO:0007669"/>
    <property type="project" value="UniProtKB-KW"/>
</dbReference>
<dbReference type="PROSITE" id="PS50937">
    <property type="entry name" value="HTH_MERR_2"/>
    <property type="match status" value="1"/>
</dbReference>
<feature type="domain" description="HTH merR-type" evidence="6">
    <location>
        <begin position="3"/>
        <end position="69"/>
    </location>
</feature>
<dbReference type="CDD" id="cd01104">
    <property type="entry name" value="HTH_MlrA-CarA"/>
    <property type="match status" value="1"/>
</dbReference>
<dbReference type="AlphaFoldDB" id="A0A848F7C0"/>
<keyword evidence="1" id="KW-0678">Repressor</keyword>
<evidence type="ECO:0000256" key="4">
    <source>
        <dbReference type="ARBA" id="ARBA00023163"/>
    </source>
</evidence>
<feature type="compositionally biased region" description="Low complexity" evidence="5">
    <location>
        <begin position="147"/>
        <end position="162"/>
    </location>
</feature>
<keyword evidence="3" id="KW-0238">DNA-binding</keyword>